<reference evidence="2 3" key="1">
    <citation type="submission" date="2018-06" db="EMBL/GenBank/DDBJ databases">
        <authorList>
            <consortium name="Pathogen Informatics"/>
            <person name="Doyle S."/>
        </authorList>
    </citation>
    <scope>NUCLEOTIDE SEQUENCE [LARGE SCALE GENOMIC DNA]</scope>
    <source>
        <strain evidence="2 3">NCTC10376</strain>
    </source>
</reference>
<dbReference type="GeneID" id="93395795"/>
<dbReference type="SMART" id="SM00671">
    <property type="entry name" value="SEL1"/>
    <property type="match status" value="6"/>
</dbReference>
<sequence length="307" mass="34839">MTLNYKIIIVTLFLSIPILAYSFPQAKCIPEEKNFSACEILATQGDNKALLVLGRFYETGTGVEKNVEKAEQIYQLLADKNDADGFNQLAMLKQNHNKEQEAILLYQRAIELGSSSANYNLGILYKYNNNYKKAKEMFEIAIKKDHSSSAMMSLGDLYRHGNGVEQNIELAKKWYNASIQAGNYFAFTRLGILYSELEKYDEAIIYYQEAIKKGDPAAMNSMGLLYQHGFGVKRDISQSVKLYQDAANKDGIGGLINLGLMYEEGLGVPQNYEKAIELYTRAYQLGYTDIQLRINFLNKHFINNNKN</sequence>
<dbReference type="GO" id="GO:0008800">
    <property type="term" value="F:beta-lactamase activity"/>
    <property type="evidence" value="ECO:0007669"/>
    <property type="project" value="UniProtKB-EC"/>
</dbReference>
<gene>
    <name evidence="2" type="primary">hcpC_3</name>
    <name evidence="2" type="ORF">NCTC10376_01488</name>
</gene>
<keyword evidence="1" id="KW-0802">TPR repeat</keyword>
<dbReference type="EMBL" id="UGTW01000001">
    <property type="protein sequence ID" value="SUC15636.1"/>
    <property type="molecule type" value="Genomic_DNA"/>
</dbReference>
<feature type="repeat" description="TPR" evidence="1">
    <location>
        <begin position="115"/>
        <end position="148"/>
    </location>
</feature>
<keyword evidence="2" id="KW-0378">Hydrolase</keyword>
<proteinExistence type="predicted"/>
<dbReference type="InterPro" id="IPR050767">
    <property type="entry name" value="Sel1_AlgK"/>
</dbReference>
<dbReference type="SUPFAM" id="SSF81901">
    <property type="entry name" value="HCP-like"/>
    <property type="match status" value="2"/>
</dbReference>
<accession>A0A379F7U7</accession>
<dbReference type="PANTHER" id="PTHR11102">
    <property type="entry name" value="SEL-1-LIKE PROTEIN"/>
    <property type="match status" value="1"/>
</dbReference>
<dbReference type="OrthoDB" id="6114904at2"/>
<dbReference type="InterPro" id="IPR006597">
    <property type="entry name" value="Sel1-like"/>
</dbReference>
<evidence type="ECO:0000313" key="2">
    <source>
        <dbReference type="EMBL" id="SUC15636.1"/>
    </source>
</evidence>
<dbReference type="Pfam" id="PF08238">
    <property type="entry name" value="Sel1"/>
    <property type="match status" value="5"/>
</dbReference>
<dbReference type="InterPro" id="IPR011990">
    <property type="entry name" value="TPR-like_helical_dom_sf"/>
</dbReference>
<dbReference type="Gene3D" id="1.25.40.10">
    <property type="entry name" value="Tetratricopeptide repeat domain"/>
    <property type="match status" value="2"/>
</dbReference>
<protein>
    <submittedName>
        <fullName evidence="2">Beta-lactamase hcpC</fullName>
        <ecNumber evidence="2">3.5.2.6</ecNumber>
    </submittedName>
</protein>
<dbReference type="AlphaFoldDB" id="A0A379F7U7"/>
<dbReference type="Pfam" id="PF13181">
    <property type="entry name" value="TPR_8"/>
    <property type="match status" value="2"/>
</dbReference>
<dbReference type="PANTHER" id="PTHR11102:SF147">
    <property type="entry name" value="SEL1L ADAPTOR SUBUNIT OF ERAD E3 UBIQUITIN LIGASE"/>
    <property type="match status" value="1"/>
</dbReference>
<dbReference type="Proteomes" id="UP000254331">
    <property type="component" value="Unassembled WGS sequence"/>
</dbReference>
<dbReference type="EC" id="3.5.2.6" evidence="2"/>
<organism evidence="2 3">
    <name type="scientific">Proteus vulgaris</name>
    <dbReference type="NCBI Taxonomy" id="585"/>
    <lineage>
        <taxon>Bacteria</taxon>
        <taxon>Pseudomonadati</taxon>
        <taxon>Pseudomonadota</taxon>
        <taxon>Gammaproteobacteria</taxon>
        <taxon>Enterobacterales</taxon>
        <taxon>Morganellaceae</taxon>
        <taxon>Proteus</taxon>
    </lineage>
</organism>
<evidence type="ECO:0000313" key="3">
    <source>
        <dbReference type="Proteomes" id="UP000254331"/>
    </source>
</evidence>
<feature type="repeat" description="TPR" evidence="1">
    <location>
        <begin position="184"/>
        <end position="217"/>
    </location>
</feature>
<evidence type="ECO:0000256" key="1">
    <source>
        <dbReference type="PROSITE-ProRule" id="PRU00339"/>
    </source>
</evidence>
<dbReference type="RefSeq" id="WP_036939252.1">
    <property type="nucleotide sequence ID" value="NZ_CABMNT010000006.1"/>
</dbReference>
<name>A0A379F7U7_PROVU</name>
<dbReference type="SMART" id="SM00028">
    <property type="entry name" value="TPR"/>
    <property type="match status" value="4"/>
</dbReference>
<dbReference type="PROSITE" id="PS50005">
    <property type="entry name" value="TPR"/>
    <property type="match status" value="2"/>
</dbReference>
<dbReference type="InterPro" id="IPR019734">
    <property type="entry name" value="TPR_rpt"/>
</dbReference>